<dbReference type="EMBL" id="AMZH03015934">
    <property type="protein sequence ID" value="RRT45287.1"/>
    <property type="molecule type" value="Genomic_DNA"/>
</dbReference>
<dbReference type="Proteomes" id="UP000287651">
    <property type="component" value="Unassembled WGS sequence"/>
</dbReference>
<proteinExistence type="predicted"/>
<dbReference type="AlphaFoldDB" id="A0A426Y0F7"/>
<organism evidence="1 2">
    <name type="scientific">Ensete ventricosum</name>
    <name type="common">Abyssinian banana</name>
    <name type="synonym">Musa ensete</name>
    <dbReference type="NCBI Taxonomy" id="4639"/>
    <lineage>
        <taxon>Eukaryota</taxon>
        <taxon>Viridiplantae</taxon>
        <taxon>Streptophyta</taxon>
        <taxon>Embryophyta</taxon>
        <taxon>Tracheophyta</taxon>
        <taxon>Spermatophyta</taxon>
        <taxon>Magnoliopsida</taxon>
        <taxon>Liliopsida</taxon>
        <taxon>Zingiberales</taxon>
        <taxon>Musaceae</taxon>
        <taxon>Ensete</taxon>
    </lineage>
</organism>
<evidence type="ECO:0000313" key="1">
    <source>
        <dbReference type="EMBL" id="RRT45287.1"/>
    </source>
</evidence>
<protein>
    <submittedName>
        <fullName evidence="1">Uncharacterized protein</fullName>
    </submittedName>
</protein>
<reference evidence="1 2" key="1">
    <citation type="journal article" date="2014" name="Agronomy (Basel)">
        <title>A Draft Genome Sequence for Ensete ventricosum, the Drought-Tolerant Tree Against Hunger.</title>
        <authorList>
            <person name="Harrison J."/>
            <person name="Moore K.A."/>
            <person name="Paszkiewicz K."/>
            <person name="Jones T."/>
            <person name="Grant M."/>
            <person name="Ambacheew D."/>
            <person name="Muzemil S."/>
            <person name="Studholme D.J."/>
        </authorList>
    </citation>
    <scope>NUCLEOTIDE SEQUENCE [LARGE SCALE GENOMIC DNA]</scope>
</reference>
<evidence type="ECO:0000313" key="2">
    <source>
        <dbReference type="Proteomes" id="UP000287651"/>
    </source>
</evidence>
<sequence length="61" mass="6743">ILSKEKPNLSTRGYTIASMATAFVGGRSLLMRAPPLRASHRHLCRTASARSSHHLYKRALP</sequence>
<gene>
    <name evidence="1" type="ORF">B296_00033557</name>
</gene>
<name>A0A426Y0F7_ENSVE</name>
<accession>A0A426Y0F7</accession>
<feature type="non-terminal residue" evidence="1">
    <location>
        <position position="1"/>
    </location>
</feature>
<comment type="caution">
    <text evidence="1">The sequence shown here is derived from an EMBL/GenBank/DDBJ whole genome shotgun (WGS) entry which is preliminary data.</text>
</comment>